<organism evidence="1 2">
    <name type="scientific">Elysia crispata</name>
    <name type="common">lettuce slug</name>
    <dbReference type="NCBI Taxonomy" id="231223"/>
    <lineage>
        <taxon>Eukaryota</taxon>
        <taxon>Metazoa</taxon>
        <taxon>Spiralia</taxon>
        <taxon>Lophotrochozoa</taxon>
        <taxon>Mollusca</taxon>
        <taxon>Gastropoda</taxon>
        <taxon>Heterobranchia</taxon>
        <taxon>Euthyneura</taxon>
        <taxon>Panpulmonata</taxon>
        <taxon>Sacoglossa</taxon>
        <taxon>Placobranchoidea</taxon>
        <taxon>Plakobranchidae</taxon>
        <taxon>Elysia</taxon>
    </lineage>
</organism>
<proteinExistence type="predicted"/>
<gene>
    <name evidence="1" type="ORF">RRG08_007764</name>
</gene>
<reference evidence="1" key="1">
    <citation type="journal article" date="2023" name="G3 (Bethesda)">
        <title>A reference genome for the long-term kleptoplast-retaining sea slug Elysia crispata morphotype clarki.</title>
        <authorList>
            <person name="Eastman K.E."/>
            <person name="Pendleton A.L."/>
            <person name="Shaikh M.A."/>
            <person name="Suttiyut T."/>
            <person name="Ogas R."/>
            <person name="Tomko P."/>
            <person name="Gavelis G."/>
            <person name="Widhalm J.R."/>
            <person name="Wisecaver J.H."/>
        </authorList>
    </citation>
    <scope>NUCLEOTIDE SEQUENCE</scope>
    <source>
        <strain evidence="1">ECLA1</strain>
    </source>
</reference>
<accession>A0AAE1E9X5</accession>
<dbReference type="Proteomes" id="UP001283361">
    <property type="component" value="Unassembled WGS sequence"/>
</dbReference>
<keyword evidence="2" id="KW-1185">Reference proteome</keyword>
<evidence type="ECO:0000313" key="2">
    <source>
        <dbReference type="Proteomes" id="UP001283361"/>
    </source>
</evidence>
<name>A0AAE1E9X5_9GAST</name>
<comment type="caution">
    <text evidence="1">The sequence shown here is derived from an EMBL/GenBank/DDBJ whole genome shotgun (WGS) entry which is preliminary data.</text>
</comment>
<dbReference type="AlphaFoldDB" id="A0AAE1E9X5"/>
<protein>
    <submittedName>
        <fullName evidence="1">Uncharacterized protein</fullName>
    </submittedName>
</protein>
<sequence>MDWFTVPERGSPYIASTLSFSYATDSTRQQQRAVKKYKYPSCLLMAENKKSSVCKKRSQWSVEAASK</sequence>
<evidence type="ECO:0000313" key="1">
    <source>
        <dbReference type="EMBL" id="KAK3798283.1"/>
    </source>
</evidence>
<dbReference type="EMBL" id="JAWDGP010000699">
    <property type="protein sequence ID" value="KAK3798283.1"/>
    <property type="molecule type" value="Genomic_DNA"/>
</dbReference>